<accession>A0ABM9UR31</accession>
<evidence type="ECO:0000256" key="2">
    <source>
        <dbReference type="ARBA" id="ARBA00022676"/>
    </source>
</evidence>
<dbReference type="EC" id="2.4.1.-" evidence="5"/>
<dbReference type="GO" id="GO:0016757">
    <property type="term" value="F:glycosyltransferase activity"/>
    <property type="evidence" value="ECO:0007669"/>
    <property type="project" value="UniProtKB-KW"/>
</dbReference>
<evidence type="ECO:0000256" key="1">
    <source>
        <dbReference type="ARBA" id="ARBA00006739"/>
    </source>
</evidence>
<evidence type="ECO:0000256" key="4">
    <source>
        <dbReference type="SAM" id="Phobius"/>
    </source>
</evidence>
<dbReference type="InterPro" id="IPR029044">
    <property type="entry name" value="Nucleotide-diphossugar_trans"/>
</dbReference>
<comment type="similarity">
    <text evidence="1">Belongs to the glycosyltransferase 2 family.</text>
</comment>
<feature type="transmembrane region" description="Helical" evidence="4">
    <location>
        <begin position="366"/>
        <end position="383"/>
    </location>
</feature>
<protein>
    <submittedName>
        <fullName evidence="5">Poly-beta-1,6-N-acetyl-D-glucosamine synthase</fullName>
        <ecNumber evidence="5">2.4.1.-</ecNumber>
    </submittedName>
</protein>
<keyword evidence="4" id="KW-0812">Transmembrane</keyword>
<evidence type="ECO:0000313" key="6">
    <source>
        <dbReference type="Proteomes" id="UP000095488"/>
    </source>
</evidence>
<feature type="transmembrane region" description="Helical" evidence="4">
    <location>
        <begin position="305"/>
        <end position="323"/>
    </location>
</feature>
<dbReference type="Gene3D" id="3.90.550.10">
    <property type="entry name" value="Spore Coat Polysaccharide Biosynthesis Protein SpsA, Chain A"/>
    <property type="match status" value="1"/>
</dbReference>
<keyword evidence="4" id="KW-0472">Membrane</keyword>
<dbReference type="PANTHER" id="PTHR43630">
    <property type="entry name" value="POLY-BETA-1,6-N-ACETYL-D-GLUCOSAMINE SYNTHASE"/>
    <property type="match status" value="1"/>
</dbReference>
<proteinExistence type="inferred from homology"/>
<dbReference type="PANTHER" id="PTHR43630:SF1">
    <property type="entry name" value="POLY-BETA-1,6-N-ACETYL-D-GLUCOSAMINE SYNTHASE"/>
    <property type="match status" value="1"/>
</dbReference>
<evidence type="ECO:0000313" key="5">
    <source>
        <dbReference type="EMBL" id="CUO01075.1"/>
    </source>
</evidence>
<feature type="transmembrane region" description="Helical" evidence="4">
    <location>
        <begin position="389"/>
        <end position="414"/>
    </location>
</feature>
<organism evidence="5 6">
    <name type="scientific">Sarcina ventriculi</name>
    <name type="common">Clostridium ventriculi</name>
    <dbReference type="NCBI Taxonomy" id="1267"/>
    <lineage>
        <taxon>Bacteria</taxon>
        <taxon>Bacillati</taxon>
        <taxon>Bacillota</taxon>
        <taxon>Clostridia</taxon>
        <taxon>Eubacteriales</taxon>
        <taxon>Clostridiaceae</taxon>
        <taxon>Sarcina</taxon>
    </lineage>
</organism>
<keyword evidence="3 5" id="KW-0808">Transferase</keyword>
<comment type="caution">
    <text evidence="5">The sequence shown here is derived from an EMBL/GenBank/DDBJ whole genome shotgun (WGS) entry which is preliminary data.</text>
</comment>
<keyword evidence="2 5" id="KW-0328">Glycosyltransferase</keyword>
<keyword evidence="6" id="KW-1185">Reference proteome</keyword>
<feature type="transmembrane region" description="Helical" evidence="4">
    <location>
        <begin position="343"/>
        <end position="359"/>
    </location>
</feature>
<feature type="transmembrane region" description="Helical" evidence="4">
    <location>
        <begin position="6"/>
        <end position="32"/>
    </location>
</feature>
<keyword evidence="4" id="KW-1133">Transmembrane helix</keyword>
<dbReference type="CDD" id="cd06438">
    <property type="entry name" value="EpsO_like"/>
    <property type="match status" value="1"/>
</dbReference>
<dbReference type="RefSeq" id="WP_055259402.1">
    <property type="nucleotide sequence ID" value="NZ_BCMV01000008.1"/>
</dbReference>
<dbReference type="Proteomes" id="UP000095488">
    <property type="component" value="Unassembled WGS sequence"/>
</dbReference>
<gene>
    <name evidence="5" type="primary">icaA_1</name>
    <name evidence="5" type="ORF">ERS852473_01658</name>
</gene>
<dbReference type="EMBL" id="CYZR01000005">
    <property type="protein sequence ID" value="CUO01075.1"/>
    <property type="molecule type" value="Genomic_DNA"/>
</dbReference>
<dbReference type="Pfam" id="PF13641">
    <property type="entry name" value="Glyco_tranf_2_3"/>
    <property type="match status" value="1"/>
</dbReference>
<reference evidence="5 6" key="1">
    <citation type="submission" date="2015-09" db="EMBL/GenBank/DDBJ databases">
        <authorList>
            <consortium name="Pathogen Informatics"/>
        </authorList>
    </citation>
    <scope>NUCLEOTIDE SEQUENCE [LARGE SCALE GENOMIC DNA]</scope>
    <source>
        <strain evidence="5 6">2789STDY5834858</strain>
    </source>
</reference>
<name>A0ABM9UR31_SARVE</name>
<dbReference type="SUPFAM" id="SSF53448">
    <property type="entry name" value="Nucleotide-diphospho-sugar transferases"/>
    <property type="match status" value="1"/>
</dbReference>
<feature type="transmembrane region" description="Helical" evidence="4">
    <location>
        <begin position="426"/>
        <end position="445"/>
    </location>
</feature>
<evidence type="ECO:0000256" key="3">
    <source>
        <dbReference type="ARBA" id="ARBA00022679"/>
    </source>
</evidence>
<sequence>MKDFIFWITAIFQILVFIGALYYLAIAFFGFYKKKEEKQFAPQKKFAMLVAAHDEEVVIANMVESLKNLDYPKELYDIFVIADNCTDSTAAVARKAGANVFERFDKDKRGKGYALEWMFGKIFKMKTYYDGICIFDADNLVDKNFLNAMNNKMCEGYKVIQGYLDSKNPHDSWITESYAIAFTSSNRMIQLARNNIGLSNQLGGTGFAISTETLKELGWGATCLTEDLEFSVKLVLSGEKVGWAHDAIIYDEKPLTLKASWKQRKRWMQGFADVSTRYGMKLLKKAWKDKSLLCLDCAIYMMQPFLTLGLGVAAVLTLIAGMIPNETGIFVMTHLLDSNIWEIYAVFQFLLVPLVLMIDNKFSRKLFVVLAIYSTTYFIQPYLIDTYSIFSNVFVIGAFNVAFIGGFLLLTFLVGGKSSFKLFYRYLLYPIFILTWVPITIQGIIDKDKKEWSHTKHVRQIGIYEV</sequence>